<name>A0A1I0AIV4_THASX</name>
<keyword evidence="7 10" id="KW-0456">Lyase</keyword>
<dbReference type="EC" id="4.1.1.31" evidence="4 10"/>
<comment type="catalytic activity">
    <reaction evidence="9 10">
        <text>oxaloacetate + phosphate = phosphoenolpyruvate + hydrogencarbonate</text>
        <dbReference type="Rhea" id="RHEA:28370"/>
        <dbReference type="ChEBI" id="CHEBI:16452"/>
        <dbReference type="ChEBI" id="CHEBI:17544"/>
        <dbReference type="ChEBI" id="CHEBI:43474"/>
        <dbReference type="ChEBI" id="CHEBI:58702"/>
        <dbReference type="EC" id="4.1.1.31"/>
    </reaction>
</comment>
<keyword evidence="8 10" id="KW-0120">Carbon dioxide fixation</keyword>
<dbReference type="InterPro" id="IPR033129">
    <property type="entry name" value="PEPCASE_His_AS"/>
</dbReference>
<dbReference type="InterPro" id="IPR015813">
    <property type="entry name" value="Pyrv/PenolPyrv_kinase-like_dom"/>
</dbReference>
<organism evidence="13 14">
    <name type="scientific">Thalassotalea agarivorans</name>
    <name type="common">Thalassomonas agarivorans</name>
    <dbReference type="NCBI Taxonomy" id="349064"/>
    <lineage>
        <taxon>Bacteria</taxon>
        <taxon>Pseudomonadati</taxon>
        <taxon>Pseudomonadota</taxon>
        <taxon>Gammaproteobacteria</taxon>
        <taxon>Alteromonadales</taxon>
        <taxon>Colwelliaceae</taxon>
        <taxon>Thalassotalea</taxon>
    </lineage>
</organism>
<dbReference type="GO" id="GO:0006107">
    <property type="term" value="P:oxaloacetate metabolic process"/>
    <property type="evidence" value="ECO:0007669"/>
    <property type="project" value="UniProtKB-UniRule"/>
</dbReference>
<comment type="similarity">
    <text evidence="3 10">Belongs to the PEPCase type 1 family.</text>
</comment>
<evidence type="ECO:0000256" key="4">
    <source>
        <dbReference type="ARBA" id="ARBA00012305"/>
    </source>
</evidence>
<evidence type="ECO:0000256" key="3">
    <source>
        <dbReference type="ARBA" id="ARBA00008346"/>
    </source>
</evidence>
<dbReference type="SUPFAM" id="SSF51621">
    <property type="entry name" value="Phosphoenolpyruvate/pyruvate domain"/>
    <property type="match status" value="1"/>
</dbReference>
<dbReference type="PROSITE" id="PS00393">
    <property type="entry name" value="PEPCASE_2"/>
    <property type="match status" value="1"/>
</dbReference>
<sequence>MLETISKNVRLLGEELGKTIARDKGGVWLENIEAVRMLGKDVISGDEVAVRKLQQIFADSSEEELMIYARAFSQFLNLANIAEQQFTTSEMGLEQLDLPHPLTTLKEKFVGVAPEKIKAAIESLHIELVLTAHPTEVNRRTFIHKYHQLADELVNCDEELTPRTQEIVEQAWHTNEIRNQRPTPLDESKWGLDAVADSLWFAIPQVMRELDELVVSLTGESMDDDVTPITVASWMAGDRDGNPFVTAKLTEKAIMQARLKAAELYLEDFKTLYLELSMHKASAALQQQDVADIGPYRHILKQVIAELKNTINLLQEGETKGAIDHSSQLLAPLVSCRESLLEVGLDRVANSFLLDVIRKVKCFGISLIKLDIRQHSERHEGAIAEIVNAIDCGDYLAWDEEKRVAFLRSELANNRPLLPRADWSADTQEVLDTYFMMASQPAEVFGIYIISMASKVSDVLAVNLLMKATHLSWEMPIAPLFETLDDLNNAPEVMQALLQLPDYIERCKSKHYVMIGYSDSSKDAGVLAATWGQYRAQEALAKVFKDADVELKLFHGRGGTIGRGGGPAHAAIASQPPGTLAGGLRVTEQGETIRYKFGLPNLAVRSLHLYASAILESLVTPPPAPKDSWRELMDRMADYSCDVYRSYIRDKQDFVRYFRQATPEQELGSLPLGSRPSKRVPNGGIDSLRAIPWIFAWSQNRLVVPSWLGLGQSIEHFYQQESALIKEMYNQWPYFRSRMSLTEMVYLKSDTQISNLYDETLVEPALKPIGDGLRDQVVKDEKTLLEVLAQSHTLEKDPWNLTSFELRQPYLMPLHLMQIETLKRLRETNEDNCCQEVLMVTMAGIATGLRNTG</sequence>
<evidence type="ECO:0000256" key="10">
    <source>
        <dbReference type="HAMAP-Rule" id="MF_00595"/>
    </source>
</evidence>
<dbReference type="Pfam" id="PF00311">
    <property type="entry name" value="PEPcase"/>
    <property type="match status" value="1"/>
</dbReference>
<evidence type="ECO:0000313" key="14">
    <source>
        <dbReference type="Proteomes" id="UP000199308"/>
    </source>
</evidence>
<dbReference type="OrthoDB" id="9768133at2"/>
<dbReference type="PANTHER" id="PTHR30523">
    <property type="entry name" value="PHOSPHOENOLPYRUVATE CARBOXYLASE"/>
    <property type="match status" value="1"/>
</dbReference>
<dbReference type="GO" id="GO:0005829">
    <property type="term" value="C:cytosol"/>
    <property type="evidence" value="ECO:0007669"/>
    <property type="project" value="TreeGrafter"/>
</dbReference>
<evidence type="ECO:0000256" key="8">
    <source>
        <dbReference type="ARBA" id="ARBA00023300"/>
    </source>
</evidence>
<accession>A0A1I0AIV4</accession>
<evidence type="ECO:0000256" key="12">
    <source>
        <dbReference type="PROSITE-ProRule" id="PRU10112"/>
    </source>
</evidence>
<comment type="function">
    <text evidence="2 10">Forms oxaloacetate, a four-carbon dicarboxylic acid source for the tricarboxylic acid cycle.</text>
</comment>
<dbReference type="NCBIfam" id="NF000584">
    <property type="entry name" value="PRK00009.1"/>
    <property type="match status" value="1"/>
</dbReference>
<dbReference type="Gene3D" id="1.20.1440.90">
    <property type="entry name" value="Phosphoenolpyruvate/pyruvate domain"/>
    <property type="match status" value="1"/>
</dbReference>
<dbReference type="GO" id="GO:0000287">
    <property type="term" value="F:magnesium ion binding"/>
    <property type="evidence" value="ECO:0007669"/>
    <property type="project" value="UniProtKB-UniRule"/>
</dbReference>
<keyword evidence="6 10" id="KW-0460">Magnesium</keyword>
<protein>
    <recommendedName>
        <fullName evidence="5 10">Phosphoenolpyruvate carboxylase</fullName>
        <shortName evidence="10">PEPC</shortName>
        <shortName evidence="10">PEPCase</shortName>
        <ecNumber evidence="4 10">4.1.1.31</ecNumber>
    </recommendedName>
</protein>
<reference evidence="13 14" key="1">
    <citation type="submission" date="2016-10" db="EMBL/GenBank/DDBJ databases">
        <authorList>
            <person name="de Groot N.N."/>
        </authorList>
    </citation>
    <scope>NUCLEOTIDE SEQUENCE [LARGE SCALE GENOMIC DNA]</scope>
    <source>
        <strain evidence="13 14">DSM 19706</strain>
    </source>
</reference>
<dbReference type="InterPro" id="IPR022805">
    <property type="entry name" value="PEP_COase_bac/pln-type"/>
</dbReference>
<feature type="active site" evidence="10 12">
    <location>
        <position position="522"/>
    </location>
</feature>
<dbReference type="RefSeq" id="WP_093327759.1">
    <property type="nucleotide sequence ID" value="NZ_AP027363.1"/>
</dbReference>
<dbReference type="EMBL" id="FOHK01000003">
    <property type="protein sequence ID" value="SES94220.1"/>
    <property type="molecule type" value="Genomic_DNA"/>
</dbReference>
<dbReference type="Proteomes" id="UP000199308">
    <property type="component" value="Unassembled WGS sequence"/>
</dbReference>
<keyword evidence="13" id="KW-0670">Pyruvate</keyword>
<evidence type="ECO:0000256" key="1">
    <source>
        <dbReference type="ARBA" id="ARBA00001946"/>
    </source>
</evidence>
<gene>
    <name evidence="10" type="primary">ppc</name>
    <name evidence="13" type="ORF">SAMN05660429_00723</name>
</gene>
<dbReference type="GO" id="GO:0015977">
    <property type="term" value="P:carbon fixation"/>
    <property type="evidence" value="ECO:0007669"/>
    <property type="project" value="UniProtKB-UniRule"/>
</dbReference>
<dbReference type="GO" id="GO:0008964">
    <property type="term" value="F:phosphoenolpyruvate carboxylase activity"/>
    <property type="evidence" value="ECO:0007669"/>
    <property type="project" value="UniProtKB-UniRule"/>
</dbReference>
<evidence type="ECO:0000256" key="2">
    <source>
        <dbReference type="ARBA" id="ARBA00003670"/>
    </source>
</evidence>
<evidence type="ECO:0000256" key="7">
    <source>
        <dbReference type="ARBA" id="ARBA00023239"/>
    </source>
</evidence>
<proteinExistence type="inferred from homology"/>
<dbReference type="AlphaFoldDB" id="A0A1I0AIV4"/>
<dbReference type="STRING" id="349064.SAMN05660429_00723"/>
<evidence type="ECO:0000256" key="11">
    <source>
        <dbReference type="PROSITE-ProRule" id="PRU10111"/>
    </source>
</evidence>
<evidence type="ECO:0000256" key="6">
    <source>
        <dbReference type="ARBA" id="ARBA00022842"/>
    </source>
</evidence>
<evidence type="ECO:0000313" key="13">
    <source>
        <dbReference type="EMBL" id="SES94220.1"/>
    </source>
</evidence>
<dbReference type="InterPro" id="IPR021135">
    <property type="entry name" value="PEP_COase"/>
</dbReference>
<dbReference type="GO" id="GO:0006099">
    <property type="term" value="P:tricarboxylic acid cycle"/>
    <property type="evidence" value="ECO:0007669"/>
    <property type="project" value="InterPro"/>
</dbReference>
<dbReference type="HAMAP" id="MF_00595">
    <property type="entry name" value="PEPcase_type1"/>
    <property type="match status" value="1"/>
</dbReference>
<evidence type="ECO:0000256" key="9">
    <source>
        <dbReference type="ARBA" id="ARBA00048995"/>
    </source>
</evidence>
<dbReference type="PROSITE" id="PS00781">
    <property type="entry name" value="PEPCASE_1"/>
    <property type="match status" value="1"/>
</dbReference>
<comment type="cofactor">
    <cofactor evidence="1 10">
        <name>Mg(2+)</name>
        <dbReference type="ChEBI" id="CHEBI:18420"/>
    </cofactor>
</comment>
<dbReference type="InterPro" id="IPR018129">
    <property type="entry name" value="PEP_COase_Lys_AS"/>
</dbReference>
<keyword evidence="14" id="KW-1185">Reference proteome</keyword>
<dbReference type="PRINTS" id="PR00150">
    <property type="entry name" value="PEPCARBXLASE"/>
</dbReference>
<evidence type="ECO:0000256" key="5">
    <source>
        <dbReference type="ARBA" id="ARBA00022419"/>
    </source>
</evidence>
<dbReference type="PANTHER" id="PTHR30523:SF6">
    <property type="entry name" value="PHOSPHOENOLPYRUVATE CARBOXYLASE"/>
    <property type="match status" value="1"/>
</dbReference>
<feature type="active site" evidence="10 11">
    <location>
        <position position="133"/>
    </location>
</feature>
<comment type="subunit">
    <text evidence="10">Homotetramer.</text>
</comment>